<evidence type="ECO:0000313" key="1">
    <source>
        <dbReference type="EMBL" id="GGN67292.1"/>
    </source>
</evidence>
<evidence type="ECO:0000313" key="2">
    <source>
        <dbReference type="Proteomes" id="UP000600365"/>
    </source>
</evidence>
<organism evidence="1 2">
    <name type="scientific">Streptomyces albiflavescens</name>
    <dbReference type="NCBI Taxonomy" id="1623582"/>
    <lineage>
        <taxon>Bacteria</taxon>
        <taxon>Bacillati</taxon>
        <taxon>Actinomycetota</taxon>
        <taxon>Actinomycetes</taxon>
        <taxon>Kitasatosporales</taxon>
        <taxon>Streptomycetaceae</taxon>
        <taxon>Streptomyces</taxon>
    </lineage>
</organism>
<dbReference type="Proteomes" id="UP000600365">
    <property type="component" value="Unassembled WGS sequence"/>
</dbReference>
<dbReference type="RefSeq" id="WP_189187313.1">
    <property type="nucleotide sequence ID" value="NZ_BMMM01000006.1"/>
</dbReference>
<accession>A0A917Y515</accession>
<proteinExistence type="predicted"/>
<keyword evidence="2" id="KW-1185">Reference proteome</keyword>
<reference evidence="1 2" key="1">
    <citation type="journal article" date="2014" name="Int. J. Syst. Evol. Microbiol.">
        <title>Complete genome sequence of Corynebacterium casei LMG S-19264T (=DSM 44701T), isolated from a smear-ripened cheese.</title>
        <authorList>
            <consortium name="US DOE Joint Genome Institute (JGI-PGF)"/>
            <person name="Walter F."/>
            <person name="Albersmeier A."/>
            <person name="Kalinowski J."/>
            <person name="Ruckert C."/>
        </authorList>
    </citation>
    <scope>NUCLEOTIDE SEQUENCE [LARGE SCALE GENOMIC DNA]</scope>
    <source>
        <strain evidence="1 2">CGMCC 4.7111</strain>
    </source>
</reference>
<sequence>MSGGLDPTGATLLLSLPQDLFVSHDREMCQAGAYPDPAVDSDTEYLSSVWGFTRLDRDDVIEVGDVSLVSLRVTQDGLAVDLAGYPWLLVREPMHIPDEWARTGGEASCLLGICFDLDLEAPDADERFLSELALGKATLGQVNVAMIR</sequence>
<name>A0A917Y515_9ACTN</name>
<gene>
    <name evidence="1" type="ORF">GCM10011579_039690</name>
</gene>
<protein>
    <submittedName>
        <fullName evidence="1">Uncharacterized protein</fullName>
    </submittedName>
</protein>
<comment type="caution">
    <text evidence="1">The sequence shown here is derived from an EMBL/GenBank/DDBJ whole genome shotgun (WGS) entry which is preliminary data.</text>
</comment>
<dbReference type="AlphaFoldDB" id="A0A917Y515"/>
<dbReference type="EMBL" id="BMMM01000006">
    <property type="protein sequence ID" value="GGN67292.1"/>
    <property type="molecule type" value="Genomic_DNA"/>
</dbReference>